<organism evidence="1 2">
    <name type="scientific">Photobacterium kishitanii</name>
    <dbReference type="NCBI Taxonomy" id="318456"/>
    <lineage>
        <taxon>Bacteria</taxon>
        <taxon>Pseudomonadati</taxon>
        <taxon>Pseudomonadota</taxon>
        <taxon>Gammaproteobacteria</taxon>
        <taxon>Vibrionales</taxon>
        <taxon>Vibrionaceae</taxon>
        <taxon>Photobacterium</taxon>
    </lineage>
</organism>
<accession>A0A0B7J8F2</accession>
<dbReference type="Proteomes" id="UP000241426">
    <property type="component" value="Unassembled WGS sequence"/>
</dbReference>
<sequence>MPFNKTILATVLLSIFSLSGCNSGGNDSTTDSVVSTKTITVIDGTLENAQICVDLNDNNQCDKSDEILPQLTDKAGKVEVSVDDAKHSLIAQIIAGQTKDSDEITPVTHSYSMITDANQSVITPFTTLAKVDPQALSEIEEILGLTKQELLGDLSTLPAACILARSITPVMTNDIVNVAHYKDTMTKIVSFILDAQNDDPTLSQLTNKRIIVSNGKAEAQPLIKNITDLLVGKTWFIASANSDENKDSDVGLLKFQDANHLEFTDSDGTESVIYTIDKDNNFVSTDSNNNIDTQKLVYVSSDLIISAMKAPDGTCDLFFWSTKNLKPKQSLPVTASQFVGKTWYMLDNSNNDTKELTVFGLTFNPNNSLTIIEQSESSEGFNTGSWSIKNNVLTTKITDDNKTYVNTNIVLAQTSDFIVIKGIETSDNSNDPRISFNVLFSDNVRPMSILKQLGSIQGDTSSSGEVTTHVNVANHKEIAELSIDKSPFNVENPDAHSLTMAIKNGQVTYYNSMFNDDGTYYVMGYNPNQAGNDFYAYGPLKVTVIGGRIKDKNLDFTHAPIFHAVAKD</sequence>
<proteinExistence type="predicted"/>
<protein>
    <submittedName>
        <fullName evidence="1">Uncharacterized protein</fullName>
    </submittedName>
</protein>
<gene>
    <name evidence="1" type="ORF">C9J27_08845</name>
</gene>
<evidence type="ECO:0000313" key="1">
    <source>
        <dbReference type="EMBL" id="PSU99731.1"/>
    </source>
</evidence>
<name>A0A0B7J8F2_9GAMM</name>
<dbReference type="eggNOG" id="COG1523">
    <property type="taxonomic scope" value="Bacteria"/>
</dbReference>
<accession>A0A2T3KJT9</accession>
<dbReference type="RefSeq" id="WP_036794871.1">
    <property type="nucleotide sequence ID" value="NZ_JAUZMX010000001.1"/>
</dbReference>
<comment type="caution">
    <text evidence="1">The sequence shown here is derived from an EMBL/GenBank/DDBJ whole genome shotgun (WGS) entry which is preliminary data.</text>
</comment>
<evidence type="ECO:0000313" key="2">
    <source>
        <dbReference type="Proteomes" id="UP000241426"/>
    </source>
</evidence>
<dbReference type="GeneID" id="29944297"/>
<dbReference type="AlphaFoldDB" id="A0A0B7J8F2"/>
<dbReference type="EMBL" id="PYNF01000005">
    <property type="protein sequence ID" value="PSU99731.1"/>
    <property type="molecule type" value="Genomic_DNA"/>
</dbReference>
<reference evidence="1 2" key="1">
    <citation type="submission" date="2018-01" db="EMBL/GenBank/DDBJ databases">
        <title>Whole genome sequencing of Histamine producing bacteria.</title>
        <authorList>
            <person name="Butler K."/>
        </authorList>
    </citation>
    <scope>NUCLEOTIDE SEQUENCE [LARGE SCALE GENOMIC DNA]</scope>
    <source>
        <strain evidence="1 2">FS-7.2</strain>
    </source>
</reference>
<dbReference type="PROSITE" id="PS51257">
    <property type="entry name" value="PROKAR_LIPOPROTEIN"/>
    <property type="match status" value="1"/>
</dbReference>